<name>A0A9D1F380_9FIRM</name>
<dbReference type="AlphaFoldDB" id="A0A9D1F380"/>
<dbReference type="GO" id="GO:0036376">
    <property type="term" value="P:sodium ion export across plasma membrane"/>
    <property type="evidence" value="ECO:0007669"/>
    <property type="project" value="InterPro"/>
</dbReference>
<feature type="transmembrane region" description="Helical" evidence="7">
    <location>
        <begin position="143"/>
        <end position="163"/>
    </location>
</feature>
<dbReference type="Proteomes" id="UP000823927">
    <property type="component" value="Unassembled WGS sequence"/>
</dbReference>
<organism evidence="8 9">
    <name type="scientific">Candidatus Scybalocola faecigallinarum</name>
    <dbReference type="NCBI Taxonomy" id="2840941"/>
    <lineage>
        <taxon>Bacteria</taxon>
        <taxon>Bacillati</taxon>
        <taxon>Bacillota</taxon>
        <taxon>Clostridia</taxon>
        <taxon>Lachnospirales</taxon>
        <taxon>Lachnospiraceae</taxon>
        <taxon>Lachnospiraceae incertae sedis</taxon>
        <taxon>Candidatus Scybalocola (ex Gilroy et al. 2021)</taxon>
    </lineage>
</organism>
<evidence type="ECO:0000313" key="9">
    <source>
        <dbReference type="Proteomes" id="UP000823927"/>
    </source>
</evidence>
<feature type="region of interest" description="Disordered" evidence="6">
    <location>
        <begin position="176"/>
        <end position="198"/>
    </location>
</feature>
<accession>A0A9D1F380</accession>
<evidence type="ECO:0000256" key="2">
    <source>
        <dbReference type="ARBA" id="ARBA00022475"/>
    </source>
</evidence>
<dbReference type="GO" id="GO:0015081">
    <property type="term" value="F:sodium ion transmembrane transporter activity"/>
    <property type="evidence" value="ECO:0007669"/>
    <property type="project" value="InterPro"/>
</dbReference>
<evidence type="ECO:0000256" key="7">
    <source>
        <dbReference type="SAM" id="Phobius"/>
    </source>
</evidence>
<reference evidence="8" key="1">
    <citation type="submission" date="2020-10" db="EMBL/GenBank/DDBJ databases">
        <authorList>
            <person name="Gilroy R."/>
        </authorList>
    </citation>
    <scope>NUCLEOTIDE SEQUENCE</scope>
    <source>
        <strain evidence="8">CHK178-757</strain>
    </source>
</reference>
<comment type="caution">
    <text evidence="8">The sequence shown here is derived from an EMBL/GenBank/DDBJ whole genome shotgun (WGS) entry which is preliminary data.</text>
</comment>
<keyword evidence="2" id="KW-1003">Cell membrane</keyword>
<keyword evidence="3 7" id="KW-0812">Transmembrane</keyword>
<evidence type="ECO:0000256" key="4">
    <source>
        <dbReference type="ARBA" id="ARBA00022989"/>
    </source>
</evidence>
<reference evidence="8" key="2">
    <citation type="journal article" date="2021" name="PeerJ">
        <title>Extensive microbial diversity within the chicken gut microbiome revealed by metagenomics and culture.</title>
        <authorList>
            <person name="Gilroy R."/>
            <person name="Ravi A."/>
            <person name="Getino M."/>
            <person name="Pursley I."/>
            <person name="Horton D.L."/>
            <person name="Alikhan N.F."/>
            <person name="Baker D."/>
            <person name="Gharbi K."/>
            <person name="Hall N."/>
            <person name="Watson M."/>
            <person name="Adriaenssens E.M."/>
            <person name="Foster-Nyarko E."/>
            <person name="Jarju S."/>
            <person name="Secka A."/>
            <person name="Antonio M."/>
            <person name="Oren A."/>
            <person name="Chaudhuri R.R."/>
            <person name="La Ragione R."/>
            <person name="Hildebrand F."/>
            <person name="Pallen M.J."/>
        </authorList>
    </citation>
    <scope>NUCLEOTIDE SEQUENCE</scope>
    <source>
        <strain evidence="8">CHK178-757</strain>
    </source>
</reference>
<dbReference type="NCBIfam" id="TIGR01195">
    <property type="entry name" value="oadG_fam"/>
    <property type="match status" value="1"/>
</dbReference>
<comment type="subcellular location">
    <subcellularLocation>
        <location evidence="1">Cell membrane</location>
    </subcellularLocation>
</comment>
<sequence length="244" mass="26836">MTACAETDTTDYTANYDQEALRDTTEQFFTMLQDEDEATIQNFLEMDNSQISTDNDQALEIKAGFQAWLDNKEVLGSYTPQESDTFTLTADEDGAAIVMDATFENRTGRITANYSTDGTLISFNVEPVYSTAENLQNAVLNTVLGMGIVFVVLIFIAFVISLFRFINKAENRAAAEHKEESRPAPKASAKPAPAPVPEAVPEPMDDLELVAVITAAVAASMNTSVDNLVVRSIKRRSTNKWRKA</sequence>
<evidence type="ECO:0000256" key="1">
    <source>
        <dbReference type="ARBA" id="ARBA00004236"/>
    </source>
</evidence>
<dbReference type="Pfam" id="PF04277">
    <property type="entry name" value="OAD_gamma"/>
    <property type="match status" value="1"/>
</dbReference>
<evidence type="ECO:0000256" key="3">
    <source>
        <dbReference type="ARBA" id="ARBA00022692"/>
    </source>
</evidence>
<gene>
    <name evidence="8" type="ORF">IAB46_04355</name>
</gene>
<dbReference type="GO" id="GO:0005886">
    <property type="term" value="C:plasma membrane"/>
    <property type="evidence" value="ECO:0007669"/>
    <property type="project" value="UniProtKB-SubCell"/>
</dbReference>
<keyword evidence="4 7" id="KW-1133">Transmembrane helix</keyword>
<dbReference type="InterPro" id="IPR005899">
    <property type="entry name" value="Na_pump_deCOase"/>
</dbReference>
<evidence type="ECO:0000313" key="8">
    <source>
        <dbReference type="EMBL" id="HIS46790.1"/>
    </source>
</evidence>
<evidence type="ECO:0000256" key="5">
    <source>
        <dbReference type="ARBA" id="ARBA00023136"/>
    </source>
</evidence>
<evidence type="ECO:0000256" key="6">
    <source>
        <dbReference type="SAM" id="MobiDB-lite"/>
    </source>
</evidence>
<protein>
    <submittedName>
        <fullName evidence="8">OadG family protein</fullName>
    </submittedName>
</protein>
<keyword evidence="5 7" id="KW-0472">Membrane</keyword>
<proteinExistence type="predicted"/>
<dbReference type="EMBL" id="DVIT01000016">
    <property type="protein sequence ID" value="HIS46790.1"/>
    <property type="molecule type" value="Genomic_DNA"/>
</dbReference>